<protein>
    <submittedName>
        <fullName evidence="11">Doublesex- and mab-3-related transcription factor 3</fullName>
    </submittedName>
</protein>
<evidence type="ECO:0000313" key="12">
    <source>
        <dbReference type="Proteomes" id="UP001474421"/>
    </source>
</evidence>
<dbReference type="PANTHER" id="PTHR12322:SF120">
    <property type="entry name" value="DOUBLESEX- AND MAB-3-RELATED TRANSCRIPTION FACTOR 3"/>
    <property type="match status" value="1"/>
</dbReference>
<dbReference type="GO" id="GO:0046872">
    <property type="term" value="F:metal ion binding"/>
    <property type="evidence" value="ECO:0007669"/>
    <property type="project" value="UniProtKB-KW"/>
</dbReference>
<dbReference type="PROSITE" id="PS50809">
    <property type="entry name" value="DM_2"/>
    <property type="match status" value="1"/>
</dbReference>
<dbReference type="FunFam" id="4.10.1040.10:FF:000001">
    <property type="entry name" value="doublesex- and mab-3-related transcription factor 1"/>
    <property type="match status" value="1"/>
</dbReference>
<dbReference type="AlphaFoldDB" id="A0AAW1C2A7"/>
<keyword evidence="12" id="KW-1185">Reference proteome</keyword>
<evidence type="ECO:0000256" key="5">
    <source>
        <dbReference type="ARBA" id="ARBA00023125"/>
    </source>
</evidence>
<evidence type="ECO:0000256" key="3">
    <source>
        <dbReference type="ARBA" id="ARBA00022833"/>
    </source>
</evidence>
<reference evidence="11 12" key="1">
    <citation type="journal article" date="2024" name="Proc. Natl. Acad. Sci. U.S.A.">
        <title>The genetic regulatory architecture and epigenomic basis for age-related changes in rattlesnake venom.</title>
        <authorList>
            <person name="Hogan M.P."/>
            <person name="Holding M.L."/>
            <person name="Nystrom G.S."/>
            <person name="Colston T.J."/>
            <person name="Bartlett D.A."/>
            <person name="Mason A.J."/>
            <person name="Ellsworth S.A."/>
            <person name="Rautsaw R.M."/>
            <person name="Lawrence K.C."/>
            <person name="Strickland J.L."/>
            <person name="He B."/>
            <person name="Fraser P."/>
            <person name="Margres M.J."/>
            <person name="Gilbert D.M."/>
            <person name="Gibbs H.L."/>
            <person name="Parkinson C.L."/>
            <person name="Rokyta D.R."/>
        </authorList>
    </citation>
    <scope>NUCLEOTIDE SEQUENCE [LARGE SCALE GENOMIC DNA]</scope>
    <source>
        <strain evidence="11">DRR0105</strain>
    </source>
</reference>
<feature type="region of interest" description="Disordered" evidence="9">
    <location>
        <begin position="456"/>
        <end position="475"/>
    </location>
</feature>
<dbReference type="GO" id="GO:0005634">
    <property type="term" value="C:nucleus"/>
    <property type="evidence" value="ECO:0007669"/>
    <property type="project" value="UniProtKB-SubCell"/>
</dbReference>
<dbReference type="SMART" id="SM00301">
    <property type="entry name" value="DM"/>
    <property type="match status" value="1"/>
</dbReference>
<dbReference type="Gene3D" id="4.10.1040.10">
    <property type="entry name" value="DM DNA-binding domain"/>
    <property type="match status" value="1"/>
</dbReference>
<proteinExistence type="inferred from homology"/>
<comment type="similarity">
    <text evidence="1">Belongs to the DMRT family.</text>
</comment>
<feature type="region of interest" description="Disordered" evidence="9">
    <location>
        <begin position="98"/>
        <end position="141"/>
    </location>
</feature>
<feature type="compositionally biased region" description="Low complexity" evidence="9">
    <location>
        <begin position="98"/>
        <end position="136"/>
    </location>
</feature>
<dbReference type="SUPFAM" id="SSF82927">
    <property type="entry name" value="Cysteine-rich DNA binding domain, (DM domain)"/>
    <property type="match status" value="1"/>
</dbReference>
<keyword evidence="7 8" id="KW-0539">Nucleus</keyword>
<dbReference type="InterPro" id="IPR036407">
    <property type="entry name" value="DM_DNA-bd_sf"/>
</dbReference>
<evidence type="ECO:0000256" key="1">
    <source>
        <dbReference type="ARBA" id="ARBA00006834"/>
    </source>
</evidence>
<evidence type="ECO:0000256" key="9">
    <source>
        <dbReference type="SAM" id="MobiDB-lite"/>
    </source>
</evidence>
<feature type="region of interest" description="Disordered" evidence="9">
    <location>
        <begin position="534"/>
        <end position="556"/>
    </location>
</feature>
<sequence length="632" mass="67377">MNGYGSPYLYMGGPVAQPARAPLQRTPKCARCRNHGVLSWLKGHKRYCRFKDCTCEKCILIIERQRVMAAQVALRRQQANESLESLLPDTLRALPAAAAAAPASATPPGHPGAAPAATTAAAAAVPGPAESPSGASQRPPMELAAAAALRWASEQPAAVLPLPPLAKPGRCLWDGRDGGRAAAALDPASGSKSRALFSRRRLGFLKDSGWSTWPCTAGELPEGSAIRDTPAYPDAPSVPGPECDGGGTETNAAFGLEESPCGGGDEPGVFSSFEGREAIFSALASSRAGRLARIFFFASELHVASERSLLGLPRAPRFSHLPFASQRVKAAEARTGSTPAGSRDDSSPANAEPGGSLSEERASPLWLKWERAKRKADSLPRRVWLGPSDPGRFPGLRRSRRGPQSSPFGWSPSLKAIPVAAWSLPRQGFQLPGSSDSGAGNVGVWSRSTFGGHAWSGAERRNGAGPGVARGRGSVPEVRRSRSCLRKERAGRWWPDSRLSWNQEHVGRHSHNTTDLRNSEPLLTWSWGGVSSQASREAKREAGAPPTPKTVPGDHELDFGNVAVPFPKVELRLGQYLFRFGAGLLHKLIVRIRKISANASFSRFPVLSSPVFSPGLLVALQALSKSRSPLFF</sequence>
<organism evidence="11 12">
    <name type="scientific">Crotalus adamanteus</name>
    <name type="common">Eastern diamondback rattlesnake</name>
    <dbReference type="NCBI Taxonomy" id="8729"/>
    <lineage>
        <taxon>Eukaryota</taxon>
        <taxon>Metazoa</taxon>
        <taxon>Chordata</taxon>
        <taxon>Craniata</taxon>
        <taxon>Vertebrata</taxon>
        <taxon>Euteleostomi</taxon>
        <taxon>Lepidosauria</taxon>
        <taxon>Squamata</taxon>
        <taxon>Bifurcata</taxon>
        <taxon>Unidentata</taxon>
        <taxon>Episquamata</taxon>
        <taxon>Toxicofera</taxon>
        <taxon>Serpentes</taxon>
        <taxon>Colubroidea</taxon>
        <taxon>Viperidae</taxon>
        <taxon>Crotalinae</taxon>
        <taxon>Crotalus</taxon>
    </lineage>
</organism>
<dbReference type="PANTHER" id="PTHR12322">
    <property type="entry name" value="DOUBLESEX AND MAB-3 RELATED TRANSCRIPTION FACTOR DMRT"/>
    <property type="match status" value="1"/>
</dbReference>
<keyword evidence="6" id="KW-0804">Transcription</keyword>
<dbReference type="GO" id="GO:0000981">
    <property type="term" value="F:DNA-binding transcription factor activity, RNA polymerase II-specific"/>
    <property type="evidence" value="ECO:0007669"/>
    <property type="project" value="TreeGrafter"/>
</dbReference>
<gene>
    <name evidence="11" type="ORF">NXF25_006952</name>
</gene>
<dbReference type="InterPro" id="IPR001275">
    <property type="entry name" value="DM_DNA-bd"/>
</dbReference>
<evidence type="ECO:0000256" key="7">
    <source>
        <dbReference type="ARBA" id="ARBA00023242"/>
    </source>
</evidence>
<evidence type="ECO:0000256" key="8">
    <source>
        <dbReference type="PROSITE-ProRule" id="PRU00070"/>
    </source>
</evidence>
<name>A0AAW1C2A7_CROAD</name>
<evidence type="ECO:0000259" key="10">
    <source>
        <dbReference type="PROSITE" id="PS50809"/>
    </source>
</evidence>
<dbReference type="InterPro" id="IPR026607">
    <property type="entry name" value="DMRT"/>
</dbReference>
<evidence type="ECO:0000256" key="4">
    <source>
        <dbReference type="ARBA" id="ARBA00023015"/>
    </source>
</evidence>
<keyword evidence="5 8" id="KW-0238">DNA-binding</keyword>
<dbReference type="GO" id="GO:0046661">
    <property type="term" value="P:male sex differentiation"/>
    <property type="evidence" value="ECO:0007669"/>
    <property type="project" value="TreeGrafter"/>
</dbReference>
<accession>A0AAW1C2A7</accession>
<feature type="region of interest" description="Disordered" evidence="9">
    <location>
        <begin position="329"/>
        <end position="359"/>
    </location>
</feature>
<dbReference type="GO" id="GO:0000978">
    <property type="term" value="F:RNA polymerase II cis-regulatory region sequence-specific DNA binding"/>
    <property type="evidence" value="ECO:0007669"/>
    <property type="project" value="TreeGrafter"/>
</dbReference>
<keyword evidence="4" id="KW-0805">Transcription regulation</keyword>
<evidence type="ECO:0000256" key="6">
    <source>
        <dbReference type="ARBA" id="ARBA00023163"/>
    </source>
</evidence>
<dbReference type="PROSITE" id="PS40000">
    <property type="entry name" value="DM_1"/>
    <property type="match status" value="1"/>
</dbReference>
<feature type="DNA-binding region" description="DM" evidence="8">
    <location>
        <begin position="29"/>
        <end position="76"/>
    </location>
</feature>
<evidence type="ECO:0000256" key="2">
    <source>
        <dbReference type="ARBA" id="ARBA00022723"/>
    </source>
</evidence>
<dbReference type="Pfam" id="PF00751">
    <property type="entry name" value="DM"/>
    <property type="match status" value="1"/>
</dbReference>
<dbReference type="Proteomes" id="UP001474421">
    <property type="component" value="Unassembled WGS sequence"/>
</dbReference>
<keyword evidence="3 8" id="KW-0862">Zinc</keyword>
<feature type="domain" description="DM" evidence="10">
    <location>
        <begin position="29"/>
        <end position="76"/>
    </location>
</feature>
<comment type="caution">
    <text evidence="11">The sequence shown here is derived from an EMBL/GenBank/DDBJ whole genome shotgun (WGS) entry which is preliminary data.</text>
</comment>
<dbReference type="EMBL" id="JAOTOJ010000002">
    <property type="protein sequence ID" value="KAK9408178.1"/>
    <property type="molecule type" value="Genomic_DNA"/>
</dbReference>
<evidence type="ECO:0000313" key="11">
    <source>
        <dbReference type="EMBL" id="KAK9408178.1"/>
    </source>
</evidence>
<feature type="region of interest" description="Disordered" evidence="9">
    <location>
        <begin position="383"/>
        <end position="410"/>
    </location>
</feature>
<comment type="subcellular location">
    <subcellularLocation>
        <location evidence="8">Nucleus</location>
    </subcellularLocation>
</comment>
<keyword evidence="2 8" id="KW-0479">Metal-binding</keyword>